<evidence type="ECO:0000313" key="9">
    <source>
        <dbReference type="Proteomes" id="UP000055590"/>
    </source>
</evidence>
<evidence type="ECO:0000259" key="7">
    <source>
        <dbReference type="Pfam" id="PF21982"/>
    </source>
</evidence>
<dbReference type="InterPro" id="IPR053926">
    <property type="entry name" value="RecX_HTH_1st"/>
</dbReference>
<organism evidence="8 9">
    <name type="scientific">Vulgatibacter incomptus</name>
    <dbReference type="NCBI Taxonomy" id="1391653"/>
    <lineage>
        <taxon>Bacteria</taxon>
        <taxon>Pseudomonadati</taxon>
        <taxon>Myxococcota</taxon>
        <taxon>Myxococcia</taxon>
        <taxon>Myxococcales</taxon>
        <taxon>Cystobacterineae</taxon>
        <taxon>Vulgatibacteraceae</taxon>
        <taxon>Vulgatibacter</taxon>
    </lineage>
</organism>
<name>A0A0K1P9X7_9BACT</name>
<dbReference type="OrthoDB" id="9813859at2"/>
<dbReference type="HAMAP" id="MF_01114">
    <property type="entry name" value="RecX"/>
    <property type="match status" value="1"/>
</dbReference>
<dbReference type="InterPro" id="IPR053925">
    <property type="entry name" value="RecX_HTH_3rd"/>
</dbReference>
<comment type="subcellular location">
    <subcellularLocation>
        <location evidence="1 5">Cytoplasm</location>
    </subcellularLocation>
</comment>
<comment type="similarity">
    <text evidence="2 5">Belongs to the RecX family.</text>
</comment>
<keyword evidence="9" id="KW-1185">Reference proteome</keyword>
<dbReference type="PANTHER" id="PTHR33602:SF1">
    <property type="entry name" value="REGULATORY PROTEIN RECX FAMILY PROTEIN"/>
    <property type="match status" value="1"/>
</dbReference>
<keyword evidence="4 5" id="KW-0963">Cytoplasm</keyword>
<evidence type="ECO:0000256" key="2">
    <source>
        <dbReference type="ARBA" id="ARBA00009695"/>
    </source>
</evidence>
<dbReference type="RefSeq" id="WP_050724693.1">
    <property type="nucleotide sequence ID" value="NZ_CP012332.1"/>
</dbReference>
<evidence type="ECO:0000259" key="6">
    <source>
        <dbReference type="Pfam" id="PF21981"/>
    </source>
</evidence>
<evidence type="ECO:0000313" key="8">
    <source>
        <dbReference type="EMBL" id="AKU90216.1"/>
    </source>
</evidence>
<evidence type="ECO:0000256" key="3">
    <source>
        <dbReference type="ARBA" id="ARBA00018111"/>
    </source>
</evidence>
<dbReference type="InterPro" id="IPR036388">
    <property type="entry name" value="WH-like_DNA-bd_sf"/>
</dbReference>
<accession>A0A0K1P9X7</accession>
<dbReference type="AlphaFoldDB" id="A0A0K1P9X7"/>
<dbReference type="GO" id="GO:0005737">
    <property type="term" value="C:cytoplasm"/>
    <property type="evidence" value="ECO:0007669"/>
    <property type="project" value="UniProtKB-SubCell"/>
</dbReference>
<feature type="domain" description="RecX first three-helical" evidence="7">
    <location>
        <begin position="22"/>
        <end position="61"/>
    </location>
</feature>
<dbReference type="STRING" id="1391653.AKJ08_0603"/>
<gene>
    <name evidence="5" type="primary">recX</name>
    <name evidence="8" type="ORF">AKJ08_0603</name>
</gene>
<evidence type="ECO:0000256" key="1">
    <source>
        <dbReference type="ARBA" id="ARBA00004496"/>
    </source>
</evidence>
<dbReference type="Gene3D" id="1.10.10.10">
    <property type="entry name" value="Winged helix-like DNA-binding domain superfamily/Winged helix DNA-binding domain"/>
    <property type="match status" value="3"/>
</dbReference>
<evidence type="ECO:0000256" key="4">
    <source>
        <dbReference type="ARBA" id="ARBA00022490"/>
    </source>
</evidence>
<dbReference type="EMBL" id="CP012332">
    <property type="protein sequence ID" value="AKU90216.1"/>
    <property type="molecule type" value="Genomic_DNA"/>
</dbReference>
<evidence type="ECO:0000256" key="5">
    <source>
        <dbReference type="HAMAP-Rule" id="MF_01114"/>
    </source>
</evidence>
<dbReference type="InterPro" id="IPR003783">
    <property type="entry name" value="Regulatory_RecX"/>
</dbReference>
<dbReference type="Pfam" id="PF21981">
    <property type="entry name" value="RecX_HTH3"/>
    <property type="match status" value="1"/>
</dbReference>
<proteinExistence type="inferred from homology"/>
<sequence>MTSRSSASKRAKEPIGERFEPAFRLACDSLARRARSEAEIRERLGRAGVASATIDQVVARLRELRYLDDPAFARQRAGSLARRGFGPRAVELRLARAGLAGELAQHGIREAFGADEARLAREALARRLGDRPSDGLDVKERARLFRWLAGRGFSPGAIRAAFEPGRPSDDPLEE</sequence>
<dbReference type="PANTHER" id="PTHR33602">
    <property type="entry name" value="REGULATORY PROTEIN RECX FAMILY PROTEIN"/>
    <property type="match status" value="1"/>
</dbReference>
<dbReference type="KEGG" id="vin:AKJ08_0603"/>
<dbReference type="Pfam" id="PF21982">
    <property type="entry name" value="RecX_HTH1"/>
    <property type="match status" value="1"/>
</dbReference>
<dbReference type="Proteomes" id="UP000055590">
    <property type="component" value="Chromosome"/>
</dbReference>
<comment type="function">
    <text evidence="5">Modulates RecA activity.</text>
</comment>
<reference evidence="8 9" key="1">
    <citation type="submission" date="2015-08" db="EMBL/GenBank/DDBJ databases">
        <authorList>
            <person name="Babu N.S."/>
            <person name="Beckwith C.J."/>
            <person name="Beseler K.G."/>
            <person name="Brison A."/>
            <person name="Carone J.V."/>
            <person name="Caskin T.P."/>
            <person name="Diamond M."/>
            <person name="Durham M.E."/>
            <person name="Foxe J.M."/>
            <person name="Go M."/>
            <person name="Henderson B.A."/>
            <person name="Jones I.B."/>
            <person name="McGettigan J.A."/>
            <person name="Micheletti S.J."/>
            <person name="Nasrallah M.E."/>
            <person name="Ortiz D."/>
            <person name="Piller C.R."/>
            <person name="Privatt S.R."/>
            <person name="Schneider S.L."/>
            <person name="Sharp S."/>
            <person name="Smith T.C."/>
            <person name="Stanton J.D."/>
            <person name="Ullery H.E."/>
            <person name="Wilson R.J."/>
            <person name="Serrano M.G."/>
            <person name="Buck G."/>
            <person name="Lee V."/>
            <person name="Wang Y."/>
            <person name="Carvalho R."/>
            <person name="Voegtly L."/>
            <person name="Shi R."/>
            <person name="Duckworth R."/>
            <person name="Johnson A."/>
            <person name="Loviza R."/>
            <person name="Walstead R."/>
            <person name="Shah Z."/>
            <person name="Kiflezghi M."/>
            <person name="Wade K."/>
            <person name="Ball S.L."/>
            <person name="Bradley K.W."/>
            <person name="Asai D.J."/>
            <person name="Bowman C.A."/>
            <person name="Russell D.A."/>
            <person name="Pope W.H."/>
            <person name="Jacobs-Sera D."/>
            <person name="Hendrix R.W."/>
            <person name="Hatfull G.F."/>
        </authorList>
    </citation>
    <scope>NUCLEOTIDE SEQUENCE [LARGE SCALE GENOMIC DNA]</scope>
    <source>
        <strain evidence="8 9">DSM 27710</strain>
    </source>
</reference>
<dbReference type="GO" id="GO:0006282">
    <property type="term" value="P:regulation of DNA repair"/>
    <property type="evidence" value="ECO:0007669"/>
    <property type="project" value="UniProtKB-UniRule"/>
</dbReference>
<protein>
    <recommendedName>
        <fullName evidence="3 5">Regulatory protein RecX</fullName>
    </recommendedName>
</protein>
<feature type="domain" description="RecX third three-helical" evidence="6">
    <location>
        <begin position="115"/>
        <end position="161"/>
    </location>
</feature>